<keyword evidence="6 9" id="KW-1133">Transmembrane helix</keyword>
<dbReference type="SUPFAM" id="SSF103473">
    <property type="entry name" value="MFS general substrate transporter"/>
    <property type="match status" value="2"/>
</dbReference>
<dbReference type="PANTHER" id="PTHR42718">
    <property type="entry name" value="MAJOR FACILITATOR SUPERFAMILY MULTIDRUG TRANSPORTER MFSC"/>
    <property type="match status" value="1"/>
</dbReference>
<name>A0A5N6SBW0_9BIFI</name>
<sequence length="525" mass="56247">MEKDSKSLPIAQPNAQSPQQKSGNSAGRRQINPWVSLWSMIIGFFMILLDTTIVAVANPSIQQGLGVDVGTVLWVTSAYLLTLTVPMLIAGRLGDRFGQRNIYLIGLVIFTLSSLWCGLSSSLPGSQIGNLIAARSVQGFGAALISPQTMAVIQRIFPPTRRGGAMAVWGTVAGVATMVGPVLGGFLVSSFGWEWIFFINVPVGIVALVLGWVNIPKLETHTHSFDWIGVALSAIAVFFLVFGMQEGNANHWDGWIIASIVFGAVMFVVFFLWQARAEGEPLVPLSLFRDRNFSVSSAAIVFVGFAIASMSVPLYYYFQVVRGLDPTQSALMTLPSPIIGIVLAPISGKMIDRMHPRTLAVPGLLCSSLGLWLYVWIMQVDVSWAWLLVPSAVLGIGSAFMWGPLGAVSTRNLPPYMAGAASGVYNTARQLGTVIGSAAIAALVSARLEHYLPAASQHFSGASAGGAHMPLNVAIRFTSAMKDSLVMPAAALLIGSLICVAFVAPRAWCREAKPEQSREQPSQRD</sequence>
<evidence type="ECO:0000256" key="8">
    <source>
        <dbReference type="SAM" id="MobiDB-lite"/>
    </source>
</evidence>
<evidence type="ECO:0000256" key="5">
    <source>
        <dbReference type="ARBA" id="ARBA00022692"/>
    </source>
</evidence>
<evidence type="ECO:0000256" key="2">
    <source>
        <dbReference type="ARBA" id="ARBA00008537"/>
    </source>
</evidence>
<keyword evidence="4" id="KW-1003">Cell membrane</keyword>
<evidence type="ECO:0000256" key="7">
    <source>
        <dbReference type="ARBA" id="ARBA00023136"/>
    </source>
</evidence>
<keyword evidence="5 9" id="KW-0812">Transmembrane</keyword>
<dbReference type="FunFam" id="1.20.1720.10:FF:000021">
    <property type="entry name" value="Drug resistance transporter, EmrB/QacA subfamily"/>
    <property type="match status" value="1"/>
</dbReference>
<evidence type="ECO:0000313" key="11">
    <source>
        <dbReference type="EMBL" id="KAE8130038.1"/>
    </source>
</evidence>
<comment type="similarity">
    <text evidence="2">Belongs to the major facilitator superfamily. EmrB family.</text>
</comment>
<dbReference type="GO" id="GO:0005886">
    <property type="term" value="C:plasma membrane"/>
    <property type="evidence" value="ECO:0007669"/>
    <property type="project" value="UniProtKB-SubCell"/>
</dbReference>
<evidence type="ECO:0000256" key="1">
    <source>
        <dbReference type="ARBA" id="ARBA00004651"/>
    </source>
</evidence>
<dbReference type="PROSITE" id="PS50850">
    <property type="entry name" value="MFS"/>
    <property type="match status" value="1"/>
</dbReference>
<keyword evidence="3" id="KW-0813">Transport</keyword>
<keyword evidence="12" id="KW-1185">Reference proteome</keyword>
<feature type="transmembrane region" description="Helical" evidence="9">
    <location>
        <begin position="330"/>
        <end position="347"/>
    </location>
</feature>
<dbReference type="Gene3D" id="1.20.1250.20">
    <property type="entry name" value="MFS general substrate transporter like domains"/>
    <property type="match status" value="1"/>
</dbReference>
<dbReference type="Proteomes" id="UP000325415">
    <property type="component" value="Unassembled WGS sequence"/>
</dbReference>
<dbReference type="GO" id="GO:0022857">
    <property type="term" value="F:transmembrane transporter activity"/>
    <property type="evidence" value="ECO:0007669"/>
    <property type="project" value="InterPro"/>
</dbReference>
<accession>A0A5N6SBW0</accession>
<keyword evidence="7 9" id="KW-0472">Membrane</keyword>
<feature type="transmembrane region" description="Helical" evidence="9">
    <location>
        <begin position="485"/>
        <end position="508"/>
    </location>
</feature>
<evidence type="ECO:0000259" key="10">
    <source>
        <dbReference type="PROSITE" id="PS50850"/>
    </source>
</evidence>
<proteinExistence type="inferred from homology"/>
<feature type="transmembrane region" description="Helical" evidence="9">
    <location>
        <begin position="195"/>
        <end position="213"/>
    </location>
</feature>
<dbReference type="CDD" id="cd17321">
    <property type="entry name" value="MFS_MMR_MDR_like"/>
    <property type="match status" value="1"/>
</dbReference>
<protein>
    <submittedName>
        <fullName evidence="11">MFS transporter</fullName>
    </submittedName>
</protein>
<feature type="transmembrane region" description="Helical" evidence="9">
    <location>
        <begin position="69"/>
        <end position="90"/>
    </location>
</feature>
<feature type="compositionally biased region" description="Polar residues" evidence="8">
    <location>
        <begin position="13"/>
        <end position="27"/>
    </location>
</feature>
<feature type="transmembrane region" description="Helical" evidence="9">
    <location>
        <begin position="225"/>
        <end position="243"/>
    </location>
</feature>
<feature type="transmembrane region" description="Helical" evidence="9">
    <location>
        <begin position="255"/>
        <end position="273"/>
    </location>
</feature>
<evidence type="ECO:0000256" key="4">
    <source>
        <dbReference type="ARBA" id="ARBA00022475"/>
    </source>
</evidence>
<feature type="transmembrane region" description="Helical" evidence="9">
    <location>
        <begin position="166"/>
        <end position="189"/>
    </location>
</feature>
<comment type="subcellular location">
    <subcellularLocation>
        <location evidence="1">Cell membrane</location>
        <topology evidence="1">Multi-pass membrane protein</topology>
    </subcellularLocation>
</comment>
<dbReference type="InterPro" id="IPR004638">
    <property type="entry name" value="EmrB-like"/>
</dbReference>
<feature type="transmembrane region" description="Helical" evidence="9">
    <location>
        <begin position="383"/>
        <end position="403"/>
    </location>
</feature>
<feature type="transmembrane region" description="Helical" evidence="9">
    <location>
        <begin position="102"/>
        <end position="121"/>
    </location>
</feature>
<dbReference type="Gene3D" id="1.20.1720.10">
    <property type="entry name" value="Multidrug resistance protein D"/>
    <property type="match status" value="1"/>
</dbReference>
<dbReference type="NCBIfam" id="TIGR00711">
    <property type="entry name" value="efflux_EmrB"/>
    <property type="match status" value="1"/>
</dbReference>
<evidence type="ECO:0000256" key="3">
    <source>
        <dbReference type="ARBA" id="ARBA00022448"/>
    </source>
</evidence>
<evidence type="ECO:0000313" key="12">
    <source>
        <dbReference type="Proteomes" id="UP000325415"/>
    </source>
</evidence>
<dbReference type="GeneID" id="78126104"/>
<evidence type="ECO:0000256" key="9">
    <source>
        <dbReference type="SAM" id="Phobius"/>
    </source>
</evidence>
<feature type="transmembrane region" description="Helical" evidence="9">
    <location>
        <begin position="293"/>
        <end position="318"/>
    </location>
</feature>
<organism evidence="11 12">
    <name type="scientific">Bifidobacterium tibiigranuli</name>
    <dbReference type="NCBI Taxonomy" id="2172043"/>
    <lineage>
        <taxon>Bacteria</taxon>
        <taxon>Bacillati</taxon>
        <taxon>Actinomycetota</taxon>
        <taxon>Actinomycetes</taxon>
        <taxon>Bifidobacteriales</taxon>
        <taxon>Bifidobacteriaceae</taxon>
        <taxon>Bifidobacterium</taxon>
    </lineage>
</organism>
<dbReference type="PANTHER" id="PTHR42718:SF42">
    <property type="entry name" value="EXPORT PROTEIN"/>
    <property type="match status" value="1"/>
</dbReference>
<dbReference type="Pfam" id="PF07690">
    <property type="entry name" value="MFS_1"/>
    <property type="match status" value="1"/>
</dbReference>
<reference evidence="11 12" key="1">
    <citation type="submission" date="2018-04" db="EMBL/GenBank/DDBJ databases">
        <authorList>
            <person name="Eckel V.P."/>
            <person name="Vogel R.F."/>
        </authorList>
    </citation>
    <scope>NUCLEOTIDE SEQUENCE [LARGE SCALE GENOMIC DNA]</scope>
    <source>
        <strain evidence="12">TMW 2.1764</strain>
    </source>
</reference>
<dbReference type="InterPro" id="IPR020846">
    <property type="entry name" value="MFS_dom"/>
</dbReference>
<gene>
    <name evidence="11" type="ORF">DDE84_00080</name>
</gene>
<dbReference type="InterPro" id="IPR036259">
    <property type="entry name" value="MFS_trans_sf"/>
</dbReference>
<dbReference type="EMBL" id="QDAG01000001">
    <property type="protein sequence ID" value="KAE8130038.1"/>
    <property type="molecule type" value="Genomic_DNA"/>
</dbReference>
<feature type="domain" description="Major facilitator superfamily (MFS) profile" evidence="10">
    <location>
        <begin position="36"/>
        <end position="507"/>
    </location>
</feature>
<dbReference type="InterPro" id="IPR011701">
    <property type="entry name" value="MFS"/>
</dbReference>
<feature type="transmembrane region" description="Helical" evidence="9">
    <location>
        <begin position="35"/>
        <end position="57"/>
    </location>
</feature>
<comment type="caution">
    <text evidence="11">The sequence shown here is derived from an EMBL/GenBank/DDBJ whole genome shotgun (WGS) entry which is preliminary data.</text>
</comment>
<dbReference type="OrthoDB" id="7375466at2"/>
<feature type="transmembrane region" description="Helical" evidence="9">
    <location>
        <begin position="359"/>
        <end position="377"/>
    </location>
</feature>
<dbReference type="RefSeq" id="WP_152579734.1">
    <property type="nucleotide sequence ID" value="NZ_JAKVIV010000018.1"/>
</dbReference>
<dbReference type="AlphaFoldDB" id="A0A5N6SBW0"/>
<evidence type="ECO:0000256" key="6">
    <source>
        <dbReference type="ARBA" id="ARBA00022989"/>
    </source>
</evidence>
<feature type="region of interest" description="Disordered" evidence="8">
    <location>
        <begin position="1"/>
        <end position="27"/>
    </location>
</feature>